<dbReference type="AlphaFoldDB" id="A0A8J1XY72"/>
<dbReference type="Gene3D" id="3.30.530.20">
    <property type="match status" value="1"/>
</dbReference>
<name>A0A8J1XY72_OWEFU</name>
<keyword evidence="2" id="KW-1185">Reference proteome</keyword>
<gene>
    <name evidence="1" type="ORF">OFUS_LOCUS19031</name>
</gene>
<accession>A0A8J1XY72</accession>
<comment type="caution">
    <text evidence="1">The sequence shown here is derived from an EMBL/GenBank/DDBJ whole genome shotgun (WGS) entry which is preliminary data.</text>
</comment>
<dbReference type="CDD" id="cd07812">
    <property type="entry name" value="SRPBCC"/>
    <property type="match status" value="1"/>
</dbReference>
<dbReference type="EMBL" id="CAIIXF020000009">
    <property type="protein sequence ID" value="CAH1794316.1"/>
    <property type="molecule type" value="Genomic_DNA"/>
</dbReference>
<dbReference type="Proteomes" id="UP000749559">
    <property type="component" value="Unassembled WGS sequence"/>
</dbReference>
<evidence type="ECO:0000313" key="1">
    <source>
        <dbReference type="EMBL" id="CAH1794316.1"/>
    </source>
</evidence>
<proteinExistence type="predicted"/>
<organism evidence="1 2">
    <name type="scientific">Owenia fusiformis</name>
    <name type="common">Polychaete worm</name>
    <dbReference type="NCBI Taxonomy" id="6347"/>
    <lineage>
        <taxon>Eukaryota</taxon>
        <taxon>Metazoa</taxon>
        <taxon>Spiralia</taxon>
        <taxon>Lophotrochozoa</taxon>
        <taxon>Annelida</taxon>
        <taxon>Polychaeta</taxon>
        <taxon>Sedentaria</taxon>
        <taxon>Canalipalpata</taxon>
        <taxon>Sabellida</taxon>
        <taxon>Oweniida</taxon>
        <taxon>Oweniidae</taxon>
        <taxon>Owenia</taxon>
    </lineage>
</organism>
<reference evidence="1" key="1">
    <citation type="submission" date="2022-03" db="EMBL/GenBank/DDBJ databases">
        <authorList>
            <person name="Martin C."/>
        </authorList>
    </citation>
    <scope>NUCLEOTIDE SEQUENCE</scope>
</reference>
<dbReference type="OrthoDB" id="9985770at2759"/>
<feature type="non-terminal residue" evidence="1">
    <location>
        <position position="1"/>
    </location>
</feature>
<sequence length="174" mass="19737">GMSAKLICGVGVLVVAVLAVLEMTDDPIITSKRIVLNQNKIEVFRFISDLRNYAMWYPGLSSFQPVDAKAMGIGKHFIETIQLPLIGDWNYDNIVLNYELPNHISFMSDSWLKFVVKMSIVRDNGKTKLTYQLSSRHRSYLFYVTMPVMSFIYGQKTTQGLITMRSILSATQGN</sequence>
<dbReference type="SUPFAM" id="SSF55961">
    <property type="entry name" value="Bet v1-like"/>
    <property type="match status" value="1"/>
</dbReference>
<protein>
    <submittedName>
        <fullName evidence="1">Uncharacterized protein</fullName>
    </submittedName>
</protein>
<evidence type="ECO:0000313" key="2">
    <source>
        <dbReference type="Proteomes" id="UP000749559"/>
    </source>
</evidence>
<dbReference type="InterPro" id="IPR023393">
    <property type="entry name" value="START-like_dom_sf"/>
</dbReference>